<evidence type="ECO:0000313" key="2">
    <source>
        <dbReference type="Proteomes" id="UP000008063"/>
    </source>
</evidence>
<organism evidence="2">
    <name type="scientific">Serpula lacrymans var. lacrymans (strain S7.3)</name>
    <name type="common">Dry rot fungus</name>
    <dbReference type="NCBI Taxonomy" id="936435"/>
    <lineage>
        <taxon>Eukaryota</taxon>
        <taxon>Fungi</taxon>
        <taxon>Dikarya</taxon>
        <taxon>Basidiomycota</taxon>
        <taxon>Agaricomycotina</taxon>
        <taxon>Agaricomycetes</taxon>
        <taxon>Agaricomycetidae</taxon>
        <taxon>Boletales</taxon>
        <taxon>Coniophorineae</taxon>
        <taxon>Serpulaceae</taxon>
        <taxon>Serpula</taxon>
    </lineage>
</organism>
<dbReference type="OMA" id="NEWHVIV"/>
<keyword evidence="2" id="KW-1185">Reference proteome</keyword>
<protein>
    <submittedName>
        <fullName evidence="1">Uncharacterized protein</fullName>
    </submittedName>
</protein>
<dbReference type="EMBL" id="GL945491">
    <property type="protein sequence ID" value="EGN93619.1"/>
    <property type="molecule type" value="Genomic_DNA"/>
</dbReference>
<feature type="non-terminal residue" evidence="1">
    <location>
        <position position="1"/>
    </location>
</feature>
<proteinExistence type="predicted"/>
<gene>
    <name evidence="1" type="ORF">SERLA73DRAFT_17899</name>
</gene>
<evidence type="ECO:0000313" key="1">
    <source>
        <dbReference type="EMBL" id="EGN93619.1"/>
    </source>
</evidence>
<feature type="non-terminal residue" evidence="1">
    <location>
        <position position="95"/>
    </location>
</feature>
<dbReference type="Proteomes" id="UP000008063">
    <property type="component" value="Unassembled WGS sequence"/>
</dbReference>
<name>F8QDE8_SERL3</name>
<sequence>NEWHVIVSDSQFIEGLHKAPDDDISFFETSNDACALFASKIKYTLSPEIHHNPYHIPITLSMLTRNLATRFAGIYNEVMSSFDDVLIWLLILSIL</sequence>
<accession>F8QDE8</accession>
<dbReference type="HOGENOM" id="CLU_2378546_0_0_1"/>
<dbReference type="InParanoid" id="F8QDE8"/>
<dbReference type="AlphaFoldDB" id="F8QDE8"/>
<dbReference type="STRING" id="936435.F8QDE8"/>
<reference evidence="2" key="1">
    <citation type="journal article" date="2011" name="Science">
        <title>The plant cell wall-decomposing machinery underlies the functional diversity of forest fungi.</title>
        <authorList>
            <person name="Eastwood D.C."/>
            <person name="Floudas D."/>
            <person name="Binder M."/>
            <person name="Majcherczyk A."/>
            <person name="Schneider P."/>
            <person name="Aerts A."/>
            <person name="Asiegbu F.O."/>
            <person name="Baker S.E."/>
            <person name="Barry K."/>
            <person name="Bendiksby M."/>
            <person name="Blumentritt M."/>
            <person name="Coutinho P.M."/>
            <person name="Cullen D."/>
            <person name="de Vries R.P."/>
            <person name="Gathman A."/>
            <person name="Goodell B."/>
            <person name="Henrissat B."/>
            <person name="Ihrmark K."/>
            <person name="Kauserud H."/>
            <person name="Kohler A."/>
            <person name="LaButti K."/>
            <person name="Lapidus A."/>
            <person name="Lavin J.L."/>
            <person name="Lee Y.-H."/>
            <person name="Lindquist E."/>
            <person name="Lilly W."/>
            <person name="Lucas S."/>
            <person name="Morin E."/>
            <person name="Murat C."/>
            <person name="Oguiza J.A."/>
            <person name="Park J."/>
            <person name="Pisabarro A.G."/>
            <person name="Riley R."/>
            <person name="Rosling A."/>
            <person name="Salamov A."/>
            <person name="Schmidt O."/>
            <person name="Schmutz J."/>
            <person name="Skrede I."/>
            <person name="Stenlid J."/>
            <person name="Wiebenga A."/>
            <person name="Xie X."/>
            <person name="Kuees U."/>
            <person name="Hibbett D.S."/>
            <person name="Hoffmeister D."/>
            <person name="Hoegberg N."/>
            <person name="Martin F."/>
            <person name="Grigoriev I.V."/>
            <person name="Watkinson S.C."/>
        </authorList>
    </citation>
    <scope>NUCLEOTIDE SEQUENCE [LARGE SCALE GENOMIC DNA]</scope>
    <source>
        <strain evidence="2">strain S7.3</strain>
    </source>
</reference>